<name>A0A1T4YC01_9CLOT</name>
<evidence type="ECO:0000313" key="1">
    <source>
        <dbReference type="EMBL" id="SKA99362.1"/>
    </source>
</evidence>
<proteinExistence type="predicted"/>
<reference evidence="2" key="1">
    <citation type="submission" date="2017-02" db="EMBL/GenBank/DDBJ databases">
        <authorList>
            <person name="Varghese N."/>
            <person name="Submissions S."/>
        </authorList>
    </citation>
    <scope>NUCLEOTIDE SEQUENCE [LARGE SCALE GENOMIC DNA]</scope>
    <source>
        <strain evidence="2">USBA 833</strain>
    </source>
</reference>
<organism evidence="1 2">
    <name type="scientific">Caloramator quimbayensis</name>
    <dbReference type="NCBI Taxonomy" id="1147123"/>
    <lineage>
        <taxon>Bacteria</taxon>
        <taxon>Bacillati</taxon>
        <taxon>Bacillota</taxon>
        <taxon>Clostridia</taxon>
        <taxon>Eubacteriales</taxon>
        <taxon>Clostridiaceae</taxon>
        <taxon>Caloramator</taxon>
    </lineage>
</organism>
<dbReference type="STRING" id="1147123.SAMN05443428_13521"/>
<evidence type="ECO:0000313" key="2">
    <source>
        <dbReference type="Proteomes" id="UP000190105"/>
    </source>
</evidence>
<gene>
    <name evidence="1" type="ORF">SAMN05443428_13521</name>
</gene>
<accession>A0A1T4YC01</accession>
<dbReference type="OrthoDB" id="2665494at2"/>
<sequence length="61" mass="6887">MAKITAPNKKYCGITAGVSFYNGVGETTDPYLIQWFKEHGYEVEGQKEATEAENKRQSKRS</sequence>
<dbReference type="EMBL" id="FUYH01000035">
    <property type="protein sequence ID" value="SKA99362.1"/>
    <property type="molecule type" value="Genomic_DNA"/>
</dbReference>
<dbReference type="AlphaFoldDB" id="A0A1T4YC01"/>
<dbReference type="Proteomes" id="UP000190105">
    <property type="component" value="Unassembled WGS sequence"/>
</dbReference>
<protein>
    <submittedName>
        <fullName evidence="1">Uncharacterized protein</fullName>
    </submittedName>
</protein>
<keyword evidence="2" id="KW-1185">Reference proteome</keyword>
<dbReference type="RefSeq" id="WP_078697700.1">
    <property type="nucleotide sequence ID" value="NZ_FUYH01000035.1"/>
</dbReference>